<organism evidence="2 3">
    <name type="scientific">Pleurodeles waltl</name>
    <name type="common">Iberian ribbed newt</name>
    <dbReference type="NCBI Taxonomy" id="8319"/>
    <lineage>
        <taxon>Eukaryota</taxon>
        <taxon>Metazoa</taxon>
        <taxon>Chordata</taxon>
        <taxon>Craniata</taxon>
        <taxon>Vertebrata</taxon>
        <taxon>Euteleostomi</taxon>
        <taxon>Amphibia</taxon>
        <taxon>Batrachia</taxon>
        <taxon>Caudata</taxon>
        <taxon>Salamandroidea</taxon>
        <taxon>Salamandridae</taxon>
        <taxon>Pleurodelinae</taxon>
        <taxon>Pleurodeles</taxon>
    </lineage>
</organism>
<protein>
    <submittedName>
        <fullName evidence="2">Uncharacterized protein</fullName>
    </submittedName>
</protein>
<dbReference type="Proteomes" id="UP001066276">
    <property type="component" value="Chromosome 1_1"/>
</dbReference>
<keyword evidence="3" id="KW-1185">Reference proteome</keyword>
<accession>A0AAV7WXZ5</accession>
<feature type="region of interest" description="Disordered" evidence="1">
    <location>
        <begin position="1"/>
        <end position="39"/>
    </location>
</feature>
<dbReference type="AlphaFoldDB" id="A0AAV7WXZ5"/>
<gene>
    <name evidence="2" type="ORF">NDU88_005550</name>
</gene>
<evidence type="ECO:0000256" key="1">
    <source>
        <dbReference type="SAM" id="MobiDB-lite"/>
    </source>
</evidence>
<evidence type="ECO:0000313" key="3">
    <source>
        <dbReference type="Proteomes" id="UP001066276"/>
    </source>
</evidence>
<proteinExistence type="predicted"/>
<reference evidence="2" key="1">
    <citation type="journal article" date="2022" name="bioRxiv">
        <title>Sequencing and chromosome-scale assembly of the giantPleurodeles waltlgenome.</title>
        <authorList>
            <person name="Brown T."/>
            <person name="Elewa A."/>
            <person name="Iarovenko S."/>
            <person name="Subramanian E."/>
            <person name="Araus A.J."/>
            <person name="Petzold A."/>
            <person name="Susuki M."/>
            <person name="Suzuki K.-i.T."/>
            <person name="Hayashi T."/>
            <person name="Toyoda A."/>
            <person name="Oliveira C."/>
            <person name="Osipova E."/>
            <person name="Leigh N.D."/>
            <person name="Simon A."/>
            <person name="Yun M.H."/>
        </authorList>
    </citation>
    <scope>NUCLEOTIDE SEQUENCE</scope>
    <source>
        <strain evidence="2">20211129_DDA</strain>
        <tissue evidence="2">Liver</tissue>
    </source>
</reference>
<dbReference type="EMBL" id="JANPWB010000001">
    <property type="protein sequence ID" value="KAJ1217963.1"/>
    <property type="molecule type" value="Genomic_DNA"/>
</dbReference>
<name>A0AAV7WXZ5_PLEWA</name>
<evidence type="ECO:0000313" key="2">
    <source>
        <dbReference type="EMBL" id="KAJ1217963.1"/>
    </source>
</evidence>
<sequence>MRLNGPRRNQRSQSRERREKCRQKGRCPTDTTRKARSGETVEAVWVPSMDLGLKQKNDLTGTEKMEQDHAAAAGDCGGPAVSPWDIVNGMRSVGQICVPTIIFSNGAFLDSFRQGLQFGSCGLQALSFAVVNL</sequence>
<comment type="caution">
    <text evidence="2">The sequence shown here is derived from an EMBL/GenBank/DDBJ whole genome shotgun (WGS) entry which is preliminary data.</text>
</comment>